<dbReference type="GO" id="GO:0016020">
    <property type="term" value="C:membrane"/>
    <property type="evidence" value="ECO:0007669"/>
    <property type="project" value="UniProtKB-SubCell"/>
</dbReference>
<dbReference type="Pfam" id="PF15117">
    <property type="entry name" value="UPF0697"/>
    <property type="match status" value="1"/>
</dbReference>
<evidence type="ECO:0000256" key="5">
    <source>
        <dbReference type="ARBA" id="ARBA00022989"/>
    </source>
</evidence>
<keyword evidence="4 8" id="KW-0812">Transmembrane</keyword>
<evidence type="ECO:0000256" key="3">
    <source>
        <dbReference type="ARBA" id="ARBA00017901"/>
    </source>
</evidence>
<name>A0A8J9ZN90_BRALA</name>
<gene>
    <name evidence="9" type="primary">SMIM19</name>
    <name evidence="9" type="ORF">BLAG_LOCUS16122</name>
</gene>
<reference evidence="9" key="1">
    <citation type="submission" date="2022-01" db="EMBL/GenBank/DDBJ databases">
        <authorList>
            <person name="Braso-Vives M."/>
        </authorList>
    </citation>
    <scope>NUCLEOTIDE SEQUENCE</scope>
</reference>
<evidence type="ECO:0000256" key="1">
    <source>
        <dbReference type="ARBA" id="ARBA00004167"/>
    </source>
</evidence>
<dbReference type="Proteomes" id="UP000838412">
    <property type="component" value="Chromosome 3"/>
</dbReference>
<evidence type="ECO:0000313" key="9">
    <source>
        <dbReference type="EMBL" id="CAH1258613.1"/>
    </source>
</evidence>
<feature type="region of interest" description="Disordered" evidence="7">
    <location>
        <begin position="122"/>
        <end position="144"/>
    </location>
</feature>
<evidence type="ECO:0000256" key="4">
    <source>
        <dbReference type="ARBA" id="ARBA00022692"/>
    </source>
</evidence>
<keyword evidence="6 8" id="KW-0472">Membrane</keyword>
<evidence type="ECO:0000256" key="8">
    <source>
        <dbReference type="SAM" id="Phobius"/>
    </source>
</evidence>
<protein>
    <recommendedName>
        <fullName evidence="3">Small integral membrane protein 19</fullName>
    </recommendedName>
</protein>
<sequence>MTKFPDIFCIINEIRNEAMLRVLMLCEMKTEMSEARRADFHHIHDAWIEATNVYLAVILISIGLFLYVKKHFKRPMIRVFPSSGQASTVDRRKRADDDFKNVRLRQQLEHWYIARKWEQGQERPASMENPPSVTTSTVVSIEDR</sequence>
<comment type="similarity">
    <text evidence="2">Belongs to the SMIM19 family.</text>
</comment>
<evidence type="ECO:0000256" key="2">
    <source>
        <dbReference type="ARBA" id="ARBA00008977"/>
    </source>
</evidence>
<dbReference type="PANTHER" id="PTHR31888:SF1">
    <property type="entry name" value="SMALL INTEGRAL MEMBRANE PROTEIN 19"/>
    <property type="match status" value="1"/>
</dbReference>
<dbReference type="InterPro" id="IPR029368">
    <property type="entry name" value="SMIM19"/>
</dbReference>
<organism evidence="9 10">
    <name type="scientific">Branchiostoma lanceolatum</name>
    <name type="common">Common lancelet</name>
    <name type="synonym">Amphioxus lanceolatum</name>
    <dbReference type="NCBI Taxonomy" id="7740"/>
    <lineage>
        <taxon>Eukaryota</taxon>
        <taxon>Metazoa</taxon>
        <taxon>Chordata</taxon>
        <taxon>Cephalochordata</taxon>
        <taxon>Leptocardii</taxon>
        <taxon>Amphioxiformes</taxon>
        <taxon>Branchiostomatidae</taxon>
        <taxon>Branchiostoma</taxon>
    </lineage>
</organism>
<feature type="transmembrane region" description="Helical" evidence="8">
    <location>
        <begin position="46"/>
        <end position="68"/>
    </location>
</feature>
<keyword evidence="5 8" id="KW-1133">Transmembrane helix</keyword>
<proteinExistence type="inferred from homology"/>
<evidence type="ECO:0000256" key="6">
    <source>
        <dbReference type="ARBA" id="ARBA00023136"/>
    </source>
</evidence>
<evidence type="ECO:0000313" key="10">
    <source>
        <dbReference type="Proteomes" id="UP000838412"/>
    </source>
</evidence>
<dbReference type="PANTHER" id="PTHR31888">
    <property type="entry name" value="SMALL INTEGRAL MEMBRANE PROTEIN 19"/>
    <property type="match status" value="1"/>
</dbReference>
<dbReference type="OrthoDB" id="8663985at2759"/>
<dbReference type="AlphaFoldDB" id="A0A8J9ZN90"/>
<comment type="subcellular location">
    <subcellularLocation>
        <location evidence="1">Membrane</location>
        <topology evidence="1">Single-pass membrane protein</topology>
    </subcellularLocation>
</comment>
<dbReference type="EMBL" id="OV696688">
    <property type="protein sequence ID" value="CAH1258613.1"/>
    <property type="molecule type" value="Genomic_DNA"/>
</dbReference>
<keyword evidence="10" id="KW-1185">Reference proteome</keyword>
<evidence type="ECO:0000256" key="7">
    <source>
        <dbReference type="SAM" id="MobiDB-lite"/>
    </source>
</evidence>
<accession>A0A8J9ZN90</accession>
<feature type="compositionally biased region" description="Polar residues" evidence="7">
    <location>
        <begin position="129"/>
        <end position="144"/>
    </location>
</feature>